<evidence type="ECO:0000313" key="1">
    <source>
        <dbReference type="EMBL" id="ELS52330.1"/>
    </source>
</evidence>
<gene>
    <name evidence="1" type="ORF">STVIR_6712</name>
</gene>
<dbReference type="AlphaFoldDB" id="L8P7C9"/>
<sequence>MVAADGAAVAVAGLGDAEKLGAPEPAAEAALLQARLDSFQAQPARLGEHGPGGGRKG</sequence>
<accession>L8P7C9</accession>
<organism evidence="1 2">
    <name type="scientific">Streptomyces viridochromogenes Tue57</name>
    <dbReference type="NCBI Taxonomy" id="1160705"/>
    <lineage>
        <taxon>Bacteria</taxon>
        <taxon>Bacillati</taxon>
        <taxon>Actinomycetota</taxon>
        <taxon>Actinomycetes</taxon>
        <taxon>Kitasatosporales</taxon>
        <taxon>Streptomycetaceae</taxon>
        <taxon>Streptomyces</taxon>
    </lineage>
</organism>
<dbReference type="PATRIC" id="fig|1160705.3.peg.6630"/>
<evidence type="ECO:0000313" key="2">
    <source>
        <dbReference type="Proteomes" id="UP000011205"/>
    </source>
</evidence>
<reference evidence="1 2" key="1">
    <citation type="journal article" date="2013" name="Genome Announc.">
        <title>Draft Genome Sequence of Streptomyces viridochromogenes Strain Tu57, Producer of Avilamycin.</title>
        <authorList>
            <person name="Gruning B.A."/>
            <person name="Erxleben A."/>
            <person name="Hahnlein A."/>
            <person name="Gunther S."/>
        </authorList>
    </citation>
    <scope>NUCLEOTIDE SEQUENCE [LARGE SCALE GENOMIC DNA]</scope>
    <source>
        <strain evidence="1 2">Tue57</strain>
    </source>
</reference>
<name>L8P7C9_STRVR</name>
<comment type="caution">
    <text evidence="1">The sequence shown here is derived from an EMBL/GenBank/DDBJ whole genome shotgun (WGS) entry which is preliminary data.</text>
</comment>
<proteinExistence type="predicted"/>
<dbReference type="EMBL" id="AMLP01000211">
    <property type="protein sequence ID" value="ELS52330.1"/>
    <property type="molecule type" value="Genomic_DNA"/>
</dbReference>
<protein>
    <submittedName>
        <fullName evidence="1">Uncharacterized protein</fullName>
    </submittedName>
</protein>
<dbReference type="Proteomes" id="UP000011205">
    <property type="component" value="Unassembled WGS sequence"/>
</dbReference>